<dbReference type="Pfam" id="PF00507">
    <property type="entry name" value="Oxidored_q4"/>
    <property type="match status" value="1"/>
</dbReference>
<evidence type="ECO:0000313" key="8">
    <source>
        <dbReference type="EMBL" id="SVC25462.1"/>
    </source>
</evidence>
<feature type="transmembrane region" description="Helical" evidence="7">
    <location>
        <begin position="6"/>
        <end position="30"/>
    </location>
</feature>
<gene>
    <name evidence="8" type="ORF">METZ01_LOCUS278316</name>
</gene>
<dbReference type="PANTHER" id="PTHR11058:SF9">
    <property type="entry name" value="NADH-UBIQUINONE OXIDOREDUCTASE CHAIN 3"/>
    <property type="match status" value="1"/>
</dbReference>
<dbReference type="InterPro" id="IPR038430">
    <property type="entry name" value="NDAH_ubi_oxred_su3_sf"/>
</dbReference>
<protein>
    <recommendedName>
        <fullName evidence="9">NADH-quinone oxidoreductase subunit</fullName>
    </recommendedName>
</protein>
<evidence type="ECO:0000256" key="5">
    <source>
        <dbReference type="ARBA" id="ARBA00022989"/>
    </source>
</evidence>
<dbReference type="GO" id="GO:0008137">
    <property type="term" value="F:NADH dehydrogenase (ubiquinone) activity"/>
    <property type="evidence" value="ECO:0007669"/>
    <property type="project" value="InterPro"/>
</dbReference>
<reference evidence="8" key="1">
    <citation type="submission" date="2018-05" db="EMBL/GenBank/DDBJ databases">
        <authorList>
            <person name="Lanie J.A."/>
            <person name="Ng W.-L."/>
            <person name="Kazmierczak K.M."/>
            <person name="Andrzejewski T.M."/>
            <person name="Davidsen T.M."/>
            <person name="Wayne K.J."/>
            <person name="Tettelin H."/>
            <person name="Glass J.I."/>
            <person name="Rusch D."/>
            <person name="Podicherti R."/>
            <person name="Tsui H.-C.T."/>
            <person name="Winkler M.E."/>
        </authorList>
    </citation>
    <scope>NUCLEOTIDE SEQUENCE</scope>
</reference>
<evidence type="ECO:0000256" key="2">
    <source>
        <dbReference type="ARBA" id="ARBA00008472"/>
    </source>
</evidence>
<evidence type="ECO:0000256" key="4">
    <source>
        <dbReference type="ARBA" id="ARBA00022692"/>
    </source>
</evidence>
<evidence type="ECO:0000256" key="6">
    <source>
        <dbReference type="ARBA" id="ARBA00023136"/>
    </source>
</evidence>
<organism evidence="8">
    <name type="scientific">marine metagenome</name>
    <dbReference type="NCBI Taxonomy" id="408172"/>
    <lineage>
        <taxon>unclassified sequences</taxon>
        <taxon>metagenomes</taxon>
        <taxon>ecological metagenomes</taxon>
    </lineage>
</organism>
<dbReference type="Gene3D" id="1.20.58.1610">
    <property type="entry name" value="NADH:ubiquinone/plastoquinone oxidoreductase, chain 3"/>
    <property type="match status" value="1"/>
</dbReference>
<keyword evidence="6 7" id="KW-0472">Membrane</keyword>
<keyword evidence="5 7" id="KW-1133">Transmembrane helix</keyword>
<evidence type="ECO:0008006" key="9">
    <source>
        <dbReference type="Google" id="ProtNLM"/>
    </source>
</evidence>
<feature type="transmembrane region" description="Helical" evidence="7">
    <location>
        <begin position="102"/>
        <end position="124"/>
    </location>
</feature>
<keyword evidence="4 7" id="KW-0812">Transmembrane</keyword>
<name>A0A382KQE4_9ZZZZ</name>
<dbReference type="GO" id="GO:0030964">
    <property type="term" value="C:NADH dehydrogenase complex"/>
    <property type="evidence" value="ECO:0007669"/>
    <property type="project" value="TreeGrafter"/>
</dbReference>
<evidence type="ECO:0000256" key="3">
    <source>
        <dbReference type="ARBA" id="ARBA00022448"/>
    </source>
</evidence>
<dbReference type="PANTHER" id="PTHR11058">
    <property type="entry name" value="NADH-UBIQUINONE OXIDOREDUCTASE CHAIN 3"/>
    <property type="match status" value="1"/>
</dbReference>
<keyword evidence="3" id="KW-0813">Transport</keyword>
<dbReference type="AlphaFoldDB" id="A0A382KQE4"/>
<comment type="similarity">
    <text evidence="2">Belongs to the complex I subunit 3 family.</text>
</comment>
<dbReference type="InterPro" id="IPR000440">
    <property type="entry name" value="NADH_UbQ/plastoQ_OxRdtase_su3"/>
</dbReference>
<feature type="transmembrane region" description="Helical" evidence="7">
    <location>
        <begin position="69"/>
        <end position="90"/>
    </location>
</feature>
<evidence type="ECO:0000256" key="7">
    <source>
        <dbReference type="SAM" id="Phobius"/>
    </source>
</evidence>
<dbReference type="EMBL" id="UINC01081525">
    <property type="protein sequence ID" value="SVC25462.1"/>
    <property type="molecule type" value="Genomic_DNA"/>
</dbReference>
<evidence type="ECO:0000256" key="1">
    <source>
        <dbReference type="ARBA" id="ARBA00004370"/>
    </source>
</evidence>
<proteinExistence type="inferred from homology"/>
<accession>A0A382KQE4</accession>
<sequence>MTENYINQYSLLFLFIVLSCLVPAGMLLTAKFSMRIGIRPQKNNEVKTTAYEGGHPAFSDRPSRFSFGYFYYALLFVAFDVETILIFPWAVAHGYISSEWGLLPFIGVLFLLFVLTISFIYVWLKGCLEWIK</sequence>
<comment type="subcellular location">
    <subcellularLocation>
        <location evidence="1">Membrane</location>
    </subcellularLocation>
</comment>